<dbReference type="InParanoid" id="A0A6M4HA86"/>
<evidence type="ECO:0000256" key="1">
    <source>
        <dbReference type="ARBA" id="ARBA00006739"/>
    </source>
</evidence>
<dbReference type="GO" id="GO:0016757">
    <property type="term" value="F:glycosyltransferase activity"/>
    <property type="evidence" value="ECO:0007669"/>
    <property type="project" value="UniProtKB-KW"/>
</dbReference>
<organism evidence="5 6">
    <name type="scientific">Usitatibacter palustris</name>
    <dbReference type="NCBI Taxonomy" id="2732487"/>
    <lineage>
        <taxon>Bacteria</taxon>
        <taxon>Pseudomonadati</taxon>
        <taxon>Pseudomonadota</taxon>
        <taxon>Betaproteobacteria</taxon>
        <taxon>Nitrosomonadales</taxon>
        <taxon>Usitatibacteraceae</taxon>
        <taxon>Usitatibacter</taxon>
    </lineage>
</organism>
<dbReference type="KEGG" id="upl:DSM104440_03365"/>
<keyword evidence="2" id="KW-0328">Glycosyltransferase</keyword>
<dbReference type="PANTHER" id="PTHR43179:SF12">
    <property type="entry name" value="GALACTOFURANOSYLTRANSFERASE GLFT2"/>
    <property type="match status" value="1"/>
</dbReference>
<dbReference type="Gene3D" id="3.90.550.10">
    <property type="entry name" value="Spore Coat Polysaccharide Biosynthesis Protein SpsA, Chain A"/>
    <property type="match status" value="1"/>
</dbReference>
<dbReference type="AlphaFoldDB" id="A0A6M4HA86"/>
<feature type="domain" description="Glycosyltransferase 2-like" evidence="4">
    <location>
        <begin position="3"/>
        <end position="171"/>
    </location>
</feature>
<dbReference type="InterPro" id="IPR001173">
    <property type="entry name" value="Glyco_trans_2-like"/>
</dbReference>
<evidence type="ECO:0000256" key="2">
    <source>
        <dbReference type="ARBA" id="ARBA00022676"/>
    </source>
</evidence>
<dbReference type="RefSeq" id="WP_212758115.1">
    <property type="nucleotide sequence ID" value="NZ_CP053073.1"/>
</dbReference>
<dbReference type="Pfam" id="PF00535">
    <property type="entry name" value="Glycos_transf_2"/>
    <property type="match status" value="1"/>
</dbReference>
<accession>A0A6M4HA86</accession>
<dbReference type="PANTHER" id="PTHR43179">
    <property type="entry name" value="RHAMNOSYLTRANSFERASE WBBL"/>
    <property type="match status" value="1"/>
</dbReference>
<reference evidence="5 6" key="1">
    <citation type="submission" date="2020-04" db="EMBL/GenBank/DDBJ databases">
        <title>Usitatibacter rugosus gen. nov., sp. nov. and Usitatibacter palustris sp. nov., novel members of Usitatibacteraceae fam. nov. within the order Nitrosomonadales isolated from soil.</title>
        <authorList>
            <person name="Huber K.J."/>
            <person name="Neumann-Schaal M."/>
            <person name="Geppert A."/>
            <person name="Luckner M."/>
            <person name="Wanner G."/>
            <person name="Overmann J."/>
        </authorList>
    </citation>
    <scope>NUCLEOTIDE SEQUENCE [LARGE SCALE GENOMIC DNA]</scope>
    <source>
        <strain evidence="5 6">Swamp67</strain>
    </source>
</reference>
<evidence type="ECO:0000256" key="3">
    <source>
        <dbReference type="ARBA" id="ARBA00022679"/>
    </source>
</evidence>
<sequence>MAIVNFNTSRQTLRCLESLRASTRQPQWVCVLDNASGDDDFDALARGITPLPRAELRLFRSTVNLGFAGGNNALIDELMRELQCHVVVLLNNDATAEPAMLERLVDAASNAGEVALVGGRMNRLAAPTEPDSLGISIYASLMPANRLSADDPYLGPTGGCCLITRSLVEKLKEQTGYVFDERFFCYCEDTDLAMRALLLGHRPVYAADAIALHEGQASTGNVDNDFIAYHGLRNLIWMHAKLVPGWLLVKYGVLLAAAHAMTLVRQTLSGRFVVMLAVYRDALRKLPEFWRERKRFAALQGHVDSSELDRLIAPRFYRRGYLGEVIAQLKARRAKRQAPA</sequence>
<name>A0A6M4HA86_9PROT</name>
<keyword evidence="3" id="KW-0808">Transferase</keyword>
<dbReference type="SUPFAM" id="SSF53448">
    <property type="entry name" value="Nucleotide-diphospho-sugar transferases"/>
    <property type="match status" value="1"/>
</dbReference>
<dbReference type="CDD" id="cd04186">
    <property type="entry name" value="GT_2_like_c"/>
    <property type="match status" value="1"/>
</dbReference>
<protein>
    <recommendedName>
        <fullName evidence="4">Glycosyltransferase 2-like domain-containing protein</fullName>
    </recommendedName>
</protein>
<proteinExistence type="inferred from homology"/>
<keyword evidence="6" id="KW-1185">Reference proteome</keyword>
<gene>
    <name evidence="5" type="ORF">DSM104440_03365</name>
</gene>
<evidence type="ECO:0000313" key="5">
    <source>
        <dbReference type="EMBL" id="QJR16530.1"/>
    </source>
</evidence>
<comment type="similarity">
    <text evidence="1">Belongs to the glycosyltransferase 2 family.</text>
</comment>
<evidence type="ECO:0000259" key="4">
    <source>
        <dbReference type="Pfam" id="PF00535"/>
    </source>
</evidence>
<dbReference type="InterPro" id="IPR029044">
    <property type="entry name" value="Nucleotide-diphossugar_trans"/>
</dbReference>
<dbReference type="Proteomes" id="UP000503096">
    <property type="component" value="Chromosome"/>
</dbReference>
<evidence type="ECO:0000313" key="6">
    <source>
        <dbReference type="Proteomes" id="UP000503096"/>
    </source>
</evidence>
<dbReference type="EMBL" id="CP053073">
    <property type="protein sequence ID" value="QJR16530.1"/>
    <property type="molecule type" value="Genomic_DNA"/>
</dbReference>